<feature type="repeat" description="WD" evidence="3">
    <location>
        <begin position="292"/>
        <end position="323"/>
    </location>
</feature>
<evidence type="ECO:0000256" key="2">
    <source>
        <dbReference type="ARBA" id="ARBA00022737"/>
    </source>
</evidence>
<reference evidence="4" key="1">
    <citation type="submission" date="2019-03" db="EMBL/GenBank/DDBJ databases">
        <title>Improved annotation for the trematode Fasciola hepatica.</title>
        <authorList>
            <person name="Choi Y.-J."/>
            <person name="Martin J."/>
            <person name="Mitreva M."/>
        </authorList>
    </citation>
    <scope>NUCLEOTIDE SEQUENCE [LARGE SCALE GENOMIC DNA]</scope>
</reference>
<dbReference type="InterPro" id="IPR015943">
    <property type="entry name" value="WD40/YVTN_repeat-like_dom_sf"/>
</dbReference>
<name>A0A4E0RCD6_FASHE</name>
<dbReference type="EMBL" id="JXXN02001306">
    <property type="protein sequence ID" value="THD25066.1"/>
    <property type="molecule type" value="Genomic_DNA"/>
</dbReference>
<dbReference type="Pfam" id="PF00400">
    <property type="entry name" value="WD40"/>
    <property type="match status" value="6"/>
</dbReference>
<keyword evidence="2" id="KW-0677">Repeat</keyword>
<dbReference type="PROSITE" id="PS50294">
    <property type="entry name" value="WD_REPEATS_REGION"/>
    <property type="match status" value="3"/>
</dbReference>
<dbReference type="SUPFAM" id="SSF117289">
    <property type="entry name" value="Nucleoporin domain"/>
    <property type="match status" value="1"/>
</dbReference>
<dbReference type="PANTHER" id="PTHR19848:SF8">
    <property type="entry name" value="F-BOX AND WD REPEAT DOMAIN CONTAINING 7"/>
    <property type="match status" value="1"/>
</dbReference>
<evidence type="ECO:0000256" key="3">
    <source>
        <dbReference type="PROSITE-ProRule" id="PRU00221"/>
    </source>
</evidence>
<comment type="caution">
    <text evidence="4">The sequence shown here is derived from an EMBL/GenBank/DDBJ whole genome shotgun (WGS) entry which is preliminary data.</text>
</comment>
<gene>
    <name evidence="4" type="ORF">D915_003931</name>
</gene>
<dbReference type="InterPro" id="IPR001680">
    <property type="entry name" value="WD40_rpt"/>
</dbReference>
<dbReference type="PROSITE" id="PS50082">
    <property type="entry name" value="WD_REPEATS_2"/>
    <property type="match status" value="5"/>
</dbReference>
<accession>A0A4E0RCD6</accession>
<keyword evidence="1 3" id="KW-0853">WD repeat</keyword>
<feature type="repeat" description="WD" evidence="3">
    <location>
        <begin position="80"/>
        <end position="111"/>
    </location>
</feature>
<sequence length="464" mass="51208">MHFPLVRLPTTEPVTNTSATRIFKWFEKISAPESGFDDPSTDRESDEEDNCSAIGHCTTIVTMGTINVKTTNYTEPLKTMQAHSAGINCLALSPDQTILASGSDDCTIRLWTQCDAQQDYMRCYQILAAHTNYVTSLIFFREKLFSGSADRDVRKWDIRTGQCLLVFTGHDDLINIIVCARNHLFTASNDKTAICWDIDTGKQVVHLKGHTHNVNTIACSGLHNDDKDGDIQDNGVHTTNQTNKTNCAPVDGEQEIANLIRQMGPRECVYTGSADKTAKAWSTRSGKCLLTYRGHSGPITQIAVDKNGHILYTASLDATVRSWFAESAKPQFVFVGHKSEVISLVVAEKMLYTGSTDRTARSWLLSNGALVRIYRGHKRTVNAVEKVDKYVITVSDDGHVRCFEEKTGSVCHNYGNKMTGGCSAFVTTDQYVITAGNNGLLVVWPKWVDKSPDELVAPVPVAEG</sequence>
<organism evidence="4 5">
    <name type="scientific">Fasciola hepatica</name>
    <name type="common">Liver fluke</name>
    <dbReference type="NCBI Taxonomy" id="6192"/>
    <lineage>
        <taxon>Eukaryota</taxon>
        <taxon>Metazoa</taxon>
        <taxon>Spiralia</taxon>
        <taxon>Lophotrochozoa</taxon>
        <taxon>Platyhelminthes</taxon>
        <taxon>Trematoda</taxon>
        <taxon>Digenea</taxon>
        <taxon>Plagiorchiida</taxon>
        <taxon>Echinostomata</taxon>
        <taxon>Echinostomatoidea</taxon>
        <taxon>Fasciolidae</taxon>
        <taxon>Fasciola</taxon>
    </lineage>
</organism>
<dbReference type="SUPFAM" id="SSF50978">
    <property type="entry name" value="WD40 repeat-like"/>
    <property type="match status" value="1"/>
</dbReference>
<protein>
    <submittedName>
        <fullName evidence="4">WD repeat-containing protein 86</fullName>
    </submittedName>
</protein>
<dbReference type="InterPro" id="IPR020472">
    <property type="entry name" value="WD40_PAC1"/>
</dbReference>
<dbReference type="SMART" id="SM00320">
    <property type="entry name" value="WD40"/>
    <property type="match status" value="8"/>
</dbReference>
<feature type="repeat" description="WD" evidence="3">
    <location>
        <begin position="127"/>
        <end position="166"/>
    </location>
</feature>
<feature type="repeat" description="WD" evidence="3">
    <location>
        <begin position="334"/>
        <end position="373"/>
    </location>
</feature>
<dbReference type="AlphaFoldDB" id="A0A4E0RCD6"/>
<evidence type="ECO:0000256" key="1">
    <source>
        <dbReference type="ARBA" id="ARBA00022574"/>
    </source>
</evidence>
<feature type="repeat" description="WD" evidence="3">
    <location>
        <begin position="167"/>
        <end position="206"/>
    </location>
</feature>
<proteinExistence type="predicted"/>
<dbReference type="PANTHER" id="PTHR19848">
    <property type="entry name" value="WD40 REPEAT PROTEIN"/>
    <property type="match status" value="1"/>
</dbReference>
<keyword evidence="5" id="KW-1185">Reference proteome</keyword>
<dbReference type="PRINTS" id="PR00320">
    <property type="entry name" value="GPROTEINBRPT"/>
</dbReference>
<dbReference type="Proteomes" id="UP000230066">
    <property type="component" value="Unassembled WGS sequence"/>
</dbReference>
<dbReference type="InterPro" id="IPR036322">
    <property type="entry name" value="WD40_repeat_dom_sf"/>
</dbReference>
<evidence type="ECO:0000313" key="4">
    <source>
        <dbReference type="EMBL" id="THD25066.1"/>
    </source>
</evidence>
<evidence type="ECO:0000313" key="5">
    <source>
        <dbReference type="Proteomes" id="UP000230066"/>
    </source>
</evidence>
<dbReference type="Gene3D" id="2.130.10.10">
    <property type="entry name" value="YVTN repeat-like/Quinoprotein amine dehydrogenase"/>
    <property type="match status" value="2"/>
</dbReference>
<dbReference type="CDD" id="cd00200">
    <property type="entry name" value="WD40"/>
    <property type="match status" value="1"/>
</dbReference>